<evidence type="ECO:0000256" key="3">
    <source>
        <dbReference type="SAM" id="MobiDB-lite"/>
    </source>
</evidence>
<dbReference type="GO" id="GO:0005634">
    <property type="term" value="C:nucleus"/>
    <property type="evidence" value="ECO:0007669"/>
    <property type="project" value="UniProtKB-SubCell"/>
</dbReference>
<dbReference type="InterPro" id="IPR021858">
    <property type="entry name" value="Fun_TF"/>
</dbReference>
<dbReference type="OrthoDB" id="3251668at2759"/>
<proteinExistence type="predicted"/>
<dbReference type="InterPro" id="IPR001138">
    <property type="entry name" value="Zn2Cys6_DnaBD"/>
</dbReference>
<dbReference type="AlphaFoldDB" id="A0A0A1TE59"/>
<dbReference type="Pfam" id="PF00172">
    <property type="entry name" value="Zn_clus"/>
    <property type="match status" value="1"/>
</dbReference>
<dbReference type="SUPFAM" id="SSF57701">
    <property type="entry name" value="Zn2/Cys6 DNA-binding domain"/>
    <property type="match status" value="1"/>
</dbReference>
<reference evidence="5 6" key="1">
    <citation type="journal article" date="2015" name="Genome Announc.">
        <title>Draft Genome Sequence and Gene Annotation of the Entomopathogenic Fungus Verticillium hemipterigenum.</title>
        <authorList>
            <person name="Horn F."/>
            <person name="Habel A."/>
            <person name="Scharf D.H."/>
            <person name="Dworschak J."/>
            <person name="Brakhage A.A."/>
            <person name="Guthke R."/>
            <person name="Hertweck C."/>
            <person name="Linde J."/>
        </authorList>
    </citation>
    <scope>NUCLEOTIDE SEQUENCE [LARGE SCALE GENOMIC DNA]</scope>
</reference>
<dbReference type="PROSITE" id="PS50048">
    <property type="entry name" value="ZN2_CY6_FUNGAL_2"/>
    <property type="match status" value="1"/>
</dbReference>
<sequence>MEKNSLKEQAPMDRECRTCNRRRIHCDGTLPTCLKCAKKGLQCPGYERKLRWANGVAVRGHLRGRQLPVSKAGDAGAAQPEEAVQEPERRKRQRPLVTDHVFDEILGQEPSQFLKYYDKNLAGLMVWMDSEQNLYRTQVLPRAMDTLGLRYAIMAISSQHGSEEFSKEGREFHQTARDACLALVQAQLKEMNGRVGDGFELATTDDIEDAEWMLASILMLACYEMSRSQIEVAEGHRLAARRLVQIFQGHPAAAKRQTFAFLRNQLAIYDVLVCTTSFNVADIEGTNLPPTEGSDGLFASYLRLIHEITLLSRKPVASIDNQGTTSSPIMSASDIRLKFNQARGATLIASGKISSATESAQRDFIRLVDIYHYTAILYSYRCLGYDSYESIDRASTLTKLFEQIDSLEDMNTCIQNLPWAFFIAGVESHGDTTRQQKVKLHFDNVLKVTGFQHYTVVFNFLTTFWAGHDTDWRPLAESWQRGGVRILLV</sequence>
<evidence type="ECO:0000256" key="2">
    <source>
        <dbReference type="ARBA" id="ARBA00023242"/>
    </source>
</evidence>
<dbReference type="Gene3D" id="4.10.240.10">
    <property type="entry name" value="Zn(2)-C6 fungal-type DNA-binding domain"/>
    <property type="match status" value="1"/>
</dbReference>
<evidence type="ECO:0000313" key="5">
    <source>
        <dbReference type="EMBL" id="CEJ85107.1"/>
    </source>
</evidence>
<dbReference type="Pfam" id="PF11951">
    <property type="entry name" value="Fungal_trans_2"/>
    <property type="match status" value="1"/>
</dbReference>
<organism evidence="5 6">
    <name type="scientific">[Torrubiella] hemipterigena</name>
    <dbReference type="NCBI Taxonomy" id="1531966"/>
    <lineage>
        <taxon>Eukaryota</taxon>
        <taxon>Fungi</taxon>
        <taxon>Dikarya</taxon>
        <taxon>Ascomycota</taxon>
        <taxon>Pezizomycotina</taxon>
        <taxon>Sordariomycetes</taxon>
        <taxon>Hypocreomycetidae</taxon>
        <taxon>Hypocreales</taxon>
        <taxon>Clavicipitaceae</taxon>
        <taxon>Clavicipitaceae incertae sedis</taxon>
        <taxon>'Torrubiella' clade</taxon>
    </lineage>
</organism>
<evidence type="ECO:0000256" key="1">
    <source>
        <dbReference type="ARBA" id="ARBA00004123"/>
    </source>
</evidence>
<keyword evidence="2" id="KW-0539">Nucleus</keyword>
<comment type="subcellular location">
    <subcellularLocation>
        <location evidence="1">Nucleus</location>
    </subcellularLocation>
</comment>
<evidence type="ECO:0000259" key="4">
    <source>
        <dbReference type="PROSITE" id="PS50048"/>
    </source>
</evidence>
<dbReference type="Proteomes" id="UP000039046">
    <property type="component" value="Unassembled WGS sequence"/>
</dbReference>
<keyword evidence="6" id="KW-1185">Reference proteome</keyword>
<dbReference type="SMART" id="SM00066">
    <property type="entry name" value="GAL4"/>
    <property type="match status" value="1"/>
</dbReference>
<dbReference type="CDD" id="cd00067">
    <property type="entry name" value="GAL4"/>
    <property type="match status" value="1"/>
</dbReference>
<dbReference type="GO" id="GO:0008270">
    <property type="term" value="F:zinc ion binding"/>
    <property type="evidence" value="ECO:0007669"/>
    <property type="project" value="InterPro"/>
</dbReference>
<evidence type="ECO:0000313" key="6">
    <source>
        <dbReference type="Proteomes" id="UP000039046"/>
    </source>
</evidence>
<accession>A0A0A1TE59</accession>
<dbReference type="HOGENOM" id="CLU_036330_1_0_1"/>
<name>A0A0A1TE59_9HYPO</name>
<protein>
    <recommendedName>
        <fullName evidence="4">Zn(2)-C6 fungal-type domain-containing protein</fullName>
    </recommendedName>
</protein>
<feature type="domain" description="Zn(2)-C6 fungal-type" evidence="4">
    <location>
        <begin position="15"/>
        <end position="43"/>
    </location>
</feature>
<dbReference type="STRING" id="1531966.A0A0A1TE59"/>
<dbReference type="PANTHER" id="PTHR37534:SF46">
    <property type="entry name" value="ZN(II)2CYS6 TRANSCRIPTION FACTOR (EUROFUNG)"/>
    <property type="match status" value="1"/>
</dbReference>
<gene>
    <name evidence="5" type="ORF">VHEMI03672</name>
</gene>
<dbReference type="EMBL" id="CDHN01000002">
    <property type="protein sequence ID" value="CEJ85107.1"/>
    <property type="molecule type" value="Genomic_DNA"/>
</dbReference>
<dbReference type="PANTHER" id="PTHR37534">
    <property type="entry name" value="TRANSCRIPTIONAL ACTIVATOR PROTEIN UGA3"/>
    <property type="match status" value="1"/>
</dbReference>
<dbReference type="GO" id="GO:0000981">
    <property type="term" value="F:DNA-binding transcription factor activity, RNA polymerase II-specific"/>
    <property type="evidence" value="ECO:0007669"/>
    <property type="project" value="InterPro"/>
</dbReference>
<dbReference type="InterPro" id="IPR036864">
    <property type="entry name" value="Zn2-C6_fun-type_DNA-bd_sf"/>
</dbReference>
<feature type="region of interest" description="Disordered" evidence="3">
    <location>
        <begin position="67"/>
        <end position="96"/>
    </location>
</feature>